<evidence type="ECO:0000313" key="9">
    <source>
        <dbReference type="EMBL" id="ERK03529.1"/>
    </source>
</evidence>
<comment type="caution">
    <text evidence="9">The sequence shown here is derived from an EMBL/GenBank/DDBJ whole genome shotgun (WGS) entry which is preliminary data.</text>
</comment>
<comment type="similarity">
    <text evidence="5">Belongs to the GHMP kinase family.</text>
</comment>
<dbReference type="InterPro" id="IPR013750">
    <property type="entry name" value="GHMP_kinase_C_dom"/>
</dbReference>
<feature type="domain" description="GDP-fucose pyrophosphorylase" evidence="7">
    <location>
        <begin position="62"/>
        <end position="240"/>
    </location>
</feature>
<dbReference type="GO" id="GO:0050201">
    <property type="term" value="F:fucokinase activity"/>
    <property type="evidence" value="ECO:0007669"/>
    <property type="project" value="TreeGrafter"/>
</dbReference>
<evidence type="ECO:0000259" key="8">
    <source>
        <dbReference type="Pfam" id="PF08544"/>
    </source>
</evidence>
<dbReference type="InterPro" id="IPR001174">
    <property type="entry name" value="HddA/FKP"/>
</dbReference>
<dbReference type="Pfam" id="PF08544">
    <property type="entry name" value="GHMP_kinases_C"/>
    <property type="match status" value="1"/>
</dbReference>
<name>U2MWF6_9BACT</name>
<keyword evidence="1" id="KW-0808">Transferase</keyword>
<keyword evidence="3 9" id="KW-0418">Kinase</keyword>
<feature type="domain" description="GHMP kinase N-terminal" evidence="6">
    <location>
        <begin position="693"/>
        <end position="761"/>
    </location>
</feature>
<dbReference type="InterPro" id="IPR020568">
    <property type="entry name" value="Ribosomal_Su5_D2-typ_SF"/>
</dbReference>
<feature type="domain" description="GDP-fucose pyrophosphorylase" evidence="7">
    <location>
        <begin position="254"/>
        <end position="427"/>
    </location>
</feature>
<dbReference type="InterPro" id="IPR012887">
    <property type="entry name" value="GDP_fucose_pyrophosphorylase"/>
</dbReference>
<evidence type="ECO:0000256" key="2">
    <source>
        <dbReference type="ARBA" id="ARBA00022741"/>
    </source>
</evidence>
<dbReference type="RefSeq" id="WP_021583167.1">
    <property type="nucleotide sequence ID" value="NZ_AWET01000008.1"/>
</dbReference>
<dbReference type="InterPro" id="IPR052203">
    <property type="entry name" value="GHMP_Kinase-Related"/>
</dbReference>
<gene>
    <name evidence="9" type="ORF">HMPREF1218_0223</name>
</gene>
<proteinExistence type="inferred from homology"/>
<dbReference type="NCBIfam" id="NF009948">
    <property type="entry name" value="PRK13412.1"/>
    <property type="match status" value="1"/>
</dbReference>
<dbReference type="Pfam" id="PF00288">
    <property type="entry name" value="GHMP_kinases_N"/>
    <property type="match status" value="1"/>
</dbReference>
<dbReference type="GO" id="GO:0005524">
    <property type="term" value="F:ATP binding"/>
    <property type="evidence" value="ECO:0007669"/>
    <property type="project" value="UniProtKB-KW"/>
</dbReference>
<dbReference type="Proteomes" id="UP000016600">
    <property type="component" value="Unassembled WGS sequence"/>
</dbReference>
<dbReference type="InterPro" id="IPR006204">
    <property type="entry name" value="GHMP_kinase_N_dom"/>
</dbReference>
<dbReference type="PANTHER" id="PTHR32463">
    <property type="entry name" value="L-FUCOSE KINASE"/>
    <property type="match status" value="1"/>
</dbReference>
<feature type="domain" description="GHMP kinase C-terminal" evidence="8">
    <location>
        <begin position="843"/>
        <end position="922"/>
    </location>
</feature>
<evidence type="ECO:0000256" key="1">
    <source>
        <dbReference type="ARBA" id="ARBA00022679"/>
    </source>
</evidence>
<dbReference type="AlphaFoldDB" id="U2MWF6"/>
<evidence type="ECO:0000259" key="7">
    <source>
        <dbReference type="Pfam" id="PF07959"/>
    </source>
</evidence>
<dbReference type="Gene3D" id="3.30.230.120">
    <property type="match status" value="1"/>
</dbReference>
<keyword evidence="10" id="KW-1185">Reference proteome</keyword>
<evidence type="ECO:0000256" key="3">
    <source>
        <dbReference type="ARBA" id="ARBA00022777"/>
    </source>
</evidence>
<evidence type="ECO:0000256" key="5">
    <source>
        <dbReference type="ARBA" id="ARBA00038121"/>
    </source>
</evidence>
<protein>
    <submittedName>
        <fullName evidence="9">GHMP kinase C-terminal domain protein</fullName>
    </submittedName>
</protein>
<dbReference type="PATRIC" id="fig|1081904.3.peg.659"/>
<reference evidence="9 10" key="1">
    <citation type="submission" date="2013-08" db="EMBL/GenBank/DDBJ databases">
        <authorList>
            <person name="Durkin A.S."/>
            <person name="Haft D.R."/>
            <person name="McCorrison J."/>
            <person name="Torralba M."/>
            <person name="Gillis M."/>
            <person name="Haft D.H."/>
            <person name="Methe B."/>
            <person name="Sutton G."/>
            <person name="Nelson K.E."/>
        </authorList>
    </citation>
    <scope>NUCLEOTIDE SEQUENCE [LARGE SCALE GENOMIC DNA]</scope>
    <source>
        <strain evidence="9 10">F0068</strain>
    </source>
</reference>
<organism evidence="9 10">
    <name type="scientific">Hoylesella pleuritidis F0068</name>
    <dbReference type="NCBI Taxonomy" id="1081904"/>
    <lineage>
        <taxon>Bacteria</taxon>
        <taxon>Pseudomonadati</taxon>
        <taxon>Bacteroidota</taxon>
        <taxon>Bacteroidia</taxon>
        <taxon>Bacteroidales</taxon>
        <taxon>Prevotellaceae</taxon>
        <taxon>Hoylesella</taxon>
    </lineage>
</organism>
<accession>U2MWF6</accession>
<evidence type="ECO:0000313" key="10">
    <source>
        <dbReference type="Proteomes" id="UP000016600"/>
    </source>
</evidence>
<dbReference type="PANTHER" id="PTHR32463:SF0">
    <property type="entry name" value="L-FUCOSE KINASE"/>
    <property type="match status" value="1"/>
</dbReference>
<dbReference type="EMBL" id="AWET01000008">
    <property type="protein sequence ID" value="ERK03529.1"/>
    <property type="molecule type" value="Genomic_DNA"/>
</dbReference>
<dbReference type="GO" id="GO:0042352">
    <property type="term" value="P:GDP-L-fucose salvage"/>
    <property type="evidence" value="ECO:0007669"/>
    <property type="project" value="TreeGrafter"/>
</dbReference>
<sequence>MKKLLSLPPNLVDCFHDVTGLDSSEWFCTCDPLGTPLGSGGGTTHLLKAAFQATNNGLPFDDWLSNERRLILHAGGQSRRLPAYAPWGKVLTPVPVFRWERGQRLSQDLLSLQIPLYERMMEAAPPSVRTMIVSGDVYIRATESIGQIPDADVICYGLWLGPDIAKDHGVFVSSRKTPSILKCMLQKPSVQTLGELFNEHLYLTDIGLWMFSDRAVKVLMNRSMRNDNVVNYDMYGEFGCALGTDPGICDTEINSLRVAVLPLPGGEFYHFGTSHELLSSTLAVQNLVNDQREIMHHSRKPHPAMFVQNAETRIRITENNRNLWIENSYIGEQWQISYDNIITGIPQNDWHISLKGGQCIDIVPIAEGGLAIRPYGYNDKFRGNLHSSTTEFMGMAFSQWAAERQIEIDNIAGAADLQSACIFPVVQNTADAEPILRWMLSEPQLAEGRRLWMAAQKVSADDILARSDLRRLNAQRCRLRAADWPMLADNYRHSVFYQIDLDDAAHEYAANEIPLPAPLPDSEQVLTRIHDAMFRSEVERLRGKDGKKNEENAFALLRQSLIETASGQLQSPRMSVYGDQIVWGRSPVRIDIAGGWTDTPPYCLTEGGNVINFAIELNGQPPLQAYVRPCSEAHIVLRSIDLGASETIRTYDELAMYNKVGSPFSIPKAALALAGFLPDYAAERFPSLESQLHSFGCGIEITLLSAIPAGSGLGTSSLLASTVLGALNDFCGLAWDKTEIGLRTLVLEQLLTTGGGWQDQFGGLLPGIKLLQTSSGFDQRPVVRWLPSDLYTQTEYRACHLLFYTGITRTAKNILAEIVRKMFLNQHTEIAQLREMKAHTMEMYEAIQRQNFAEMGRLVRKTWAQNQALDSGTNPESIRRLTDLVDDLCLGYKLPGAGGGGYLYMVAKDPDAAARIKQILNDNRQHPNARFVDMTLSTNGLQVSRS</sequence>
<evidence type="ECO:0000256" key="4">
    <source>
        <dbReference type="ARBA" id="ARBA00022840"/>
    </source>
</evidence>
<dbReference type="PRINTS" id="PR00960">
    <property type="entry name" value="LMBPPROTEIN"/>
</dbReference>
<dbReference type="SUPFAM" id="SSF54211">
    <property type="entry name" value="Ribosomal protein S5 domain 2-like"/>
    <property type="match status" value="1"/>
</dbReference>
<evidence type="ECO:0000259" key="6">
    <source>
        <dbReference type="Pfam" id="PF00288"/>
    </source>
</evidence>
<dbReference type="InterPro" id="IPR036554">
    <property type="entry name" value="GHMP_kinase_C_sf"/>
</dbReference>
<keyword evidence="2" id="KW-0547">Nucleotide-binding</keyword>
<dbReference type="SUPFAM" id="SSF55060">
    <property type="entry name" value="GHMP Kinase, C-terminal domain"/>
    <property type="match status" value="1"/>
</dbReference>
<keyword evidence="4" id="KW-0067">ATP-binding</keyword>
<dbReference type="Pfam" id="PF07959">
    <property type="entry name" value="Fucose_pyrophosphorylase"/>
    <property type="match status" value="2"/>
</dbReference>